<dbReference type="PANTHER" id="PTHR12475">
    <property type="match status" value="1"/>
</dbReference>
<proteinExistence type="predicted"/>
<name>Q2RUT7_RHORT</name>
<reference evidence="1 2" key="1">
    <citation type="journal article" date="2011" name="Stand. Genomic Sci.">
        <title>Complete genome sequence of Rhodospirillum rubrum type strain (S1).</title>
        <authorList>
            <person name="Munk A.C."/>
            <person name="Copeland A."/>
            <person name="Lucas S."/>
            <person name="Lapidus A."/>
            <person name="Del Rio T.G."/>
            <person name="Barry K."/>
            <person name="Detter J.C."/>
            <person name="Hammon N."/>
            <person name="Israni S."/>
            <person name="Pitluck S."/>
            <person name="Brettin T."/>
            <person name="Bruce D."/>
            <person name="Han C."/>
            <person name="Tapia R."/>
            <person name="Gilna P."/>
            <person name="Schmutz J."/>
            <person name="Larimer F."/>
            <person name="Land M."/>
            <person name="Kyrpides N.C."/>
            <person name="Mavromatis K."/>
            <person name="Richardson P."/>
            <person name="Rohde M."/>
            <person name="Goker M."/>
            <person name="Klenk H.P."/>
            <person name="Zhang Y."/>
            <person name="Roberts G.P."/>
            <person name="Reslewic S."/>
            <person name="Schwartz D.C."/>
        </authorList>
    </citation>
    <scope>NUCLEOTIDE SEQUENCE [LARGE SCALE GENOMIC DNA]</scope>
    <source>
        <strain evidence="2">ATCC 11170 / ATH 1.1.1 / DSM 467 / LMG 4362 / NCIMB 8255 / S1</strain>
    </source>
</reference>
<dbReference type="EMBL" id="CP000230">
    <property type="protein sequence ID" value="ABC22108.1"/>
    <property type="molecule type" value="Genomic_DNA"/>
</dbReference>
<accession>Q2RUT7</accession>
<dbReference type="STRING" id="269796.Rru_A1307"/>
<evidence type="ECO:0000313" key="2">
    <source>
        <dbReference type="Proteomes" id="UP000001929"/>
    </source>
</evidence>
<dbReference type="PATRIC" id="fig|269796.9.peg.1373"/>
<dbReference type="Pfam" id="PF13279">
    <property type="entry name" value="4HBT_2"/>
    <property type="match status" value="1"/>
</dbReference>
<dbReference type="Proteomes" id="UP000001929">
    <property type="component" value="Chromosome"/>
</dbReference>
<dbReference type="CDD" id="cd00586">
    <property type="entry name" value="4HBT"/>
    <property type="match status" value="1"/>
</dbReference>
<dbReference type="SUPFAM" id="SSF54637">
    <property type="entry name" value="Thioesterase/thiol ester dehydrase-isomerase"/>
    <property type="match status" value="1"/>
</dbReference>
<dbReference type="AlphaFoldDB" id="Q2RUT7"/>
<dbReference type="PhylomeDB" id="Q2RUT7"/>
<dbReference type="EnsemblBacteria" id="ABC22108">
    <property type="protein sequence ID" value="ABC22108"/>
    <property type="gene ID" value="Rru_A1307"/>
</dbReference>
<dbReference type="InterPro" id="IPR029069">
    <property type="entry name" value="HotDog_dom_sf"/>
</dbReference>
<dbReference type="eggNOG" id="COG0824">
    <property type="taxonomic scope" value="Bacteria"/>
</dbReference>
<dbReference type="DNASU" id="3833615"/>
<dbReference type="Gene3D" id="3.10.129.10">
    <property type="entry name" value="Hotdog Thioesterase"/>
    <property type="match status" value="1"/>
</dbReference>
<keyword evidence="2" id="KW-1185">Reference proteome</keyword>
<dbReference type="InterPro" id="IPR051490">
    <property type="entry name" value="THEM6_lcsJ_thioesterase"/>
</dbReference>
<gene>
    <name evidence="1" type="ordered locus">Rru_A1307</name>
</gene>
<sequence>MSFWRPRLGLLDASVLSFAVLPTDLDFNRHMTNARYLSLMDLGRLDLILRSGMWRLVLRQSLQPVIGGALVRFRHALRPFQPFRLTTRVLAWDARWLFIEHRVETLDGKPACTAVVRAAFVASTGMLPTADLLTRLGYGGAAPDVPAWIAPWLQADLACQPASPPLENPL</sequence>
<protein>
    <submittedName>
        <fullName evidence="1">Thioesterase superfamily</fullName>
    </submittedName>
</protein>
<dbReference type="KEGG" id="rru:Rru_A1307"/>
<organism evidence="1 2">
    <name type="scientific">Rhodospirillum rubrum (strain ATCC 11170 / ATH 1.1.1 / DSM 467 / LMG 4362 / NCIMB 8255 / S1)</name>
    <dbReference type="NCBI Taxonomy" id="269796"/>
    <lineage>
        <taxon>Bacteria</taxon>
        <taxon>Pseudomonadati</taxon>
        <taxon>Pseudomonadota</taxon>
        <taxon>Alphaproteobacteria</taxon>
        <taxon>Rhodospirillales</taxon>
        <taxon>Rhodospirillaceae</taxon>
        <taxon>Rhodospirillum</taxon>
    </lineage>
</organism>
<dbReference type="PANTHER" id="PTHR12475:SF4">
    <property type="entry name" value="PROTEIN THEM6"/>
    <property type="match status" value="1"/>
</dbReference>
<dbReference type="HOGENOM" id="CLU_091107_1_0_5"/>
<evidence type="ECO:0000313" key="1">
    <source>
        <dbReference type="EMBL" id="ABC22108.1"/>
    </source>
</evidence>